<name>A0ACB9G5J4_CICIN</name>
<protein>
    <submittedName>
        <fullName evidence="1">Uncharacterized protein</fullName>
    </submittedName>
</protein>
<sequence length="221" mass="24933">MKYTCSRRLGFVYATISLVLATLMMEEDDMRERASEIRRDGETIALVLADRNHGSEKRESIPPPSESTTTSVHKSSLPSNTQTGNHKIYRRPGRRLKDEEVVVSSDGQIFYICNLNLLLTNFSLLESYPFDFRILSLAISTIAPLPVLLPEQHDTIVVDIIWCDGKLEPRVIWSLVRLSMKLLVELDSAGVDFTRNSNFELLEKLGVDTWCLDDGDIATDG</sequence>
<keyword evidence="2" id="KW-1185">Reference proteome</keyword>
<dbReference type="Proteomes" id="UP001055811">
    <property type="component" value="Linkage Group LG02"/>
</dbReference>
<evidence type="ECO:0000313" key="1">
    <source>
        <dbReference type="EMBL" id="KAI3778718.1"/>
    </source>
</evidence>
<gene>
    <name evidence="1" type="ORF">L2E82_08101</name>
</gene>
<reference evidence="2" key="1">
    <citation type="journal article" date="2022" name="Mol. Ecol. Resour.">
        <title>The genomes of chicory, endive, great burdock and yacon provide insights into Asteraceae palaeo-polyploidization history and plant inulin production.</title>
        <authorList>
            <person name="Fan W."/>
            <person name="Wang S."/>
            <person name="Wang H."/>
            <person name="Wang A."/>
            <person name="Jiang F."/>
            <person name="Liu H."/>
            <person name="Zhao H."/>
            <person name="Xu D."/>
            <person name="Zhang Y."/>
        </authorList>
    </citation>
    <scope>NUCLEOTIDE SEQUENCE [LARGE SCALE GENOMIC DNA]</scope>
    <source>
        <strain evidence="2">cv. Punajuju</strain>
    </source>
</reference>
<organism evidence="1 2">
    <name type="scientific">Cichorium intybus</name>
    <name type="common">Chicory</name>
    <dbReference type="NCBI Taxonomy" id="13427"/>
    <lineage>
        <taxon>Eukaryota</taxon>
        <taxon>Viridiplantae</taxon>
        <taxon>Streptophyta</taxon>
        <taxon>Embryophyta</taxon>
        <taxon>Tracheophyta</taxon>
        <taxon>Spermatophyta</taxon>
        <taxon>Magnoliopsida</taxon>
        <taxon>eudicotyledons</taxon>
        <taxon>Gunneridae</taxon>
        <taxon>Pentapetalae</taxon>
        <taxon>asterids</taxon>
        <taxon>campanulids</taxon>
        <taxon>Asterales</taxon>
        <taxon>Asteraceae</taxon>
        <taxon>Cichorioideae</taxon>
        <taxon>Cichorieae</taxon>
        <taxon>Cichoriinae</taxon>
        <taxon>Cichorium</taxon>
    </lineage>
</organism>
<proteinExistence type="predicted"/>
<comment type="caution">
    <text evidence="1">The sequence shown here is derived from an EMBL/GenBank/DDBJ whole genome shotgun (WGS) entry which is preliminary data.</text>
</comment>
<reference evidence="1 2" key="2">
    <citation type="journal article" date="2022" name="Mol. Ecol. Resour.">
        <title>The genomes of chicory, endive, great burdock and yacon provide insights into Asteraceae paleo-polyploidization history and plant inulin production.</title>
        <authorList>
            <person name="Fan W."/>
            <person name="Wang S."/>
            <person name="Wang H."/>
            <person name="Wang A."/>
            <person name="Jiang F."/>
            <person name="Liu H."/>
            <person name="Zhao H."/>
            <person name="Xu D."/>
            <person name="Zhang Y."/>
        </authorList>
    </citation>
    <scope>NUCLEOTIDE SEQUENCE [LARGE SCALE GENOMIC DNA]</scope>
    <source>
        <strain evidence="2">cv. Punajuju</strain>
        <tissue evidence="1">Leaves</tissue>
    </source>
</reference>
<dbReference type="EMBL" id="CM042010">
    <property type="protein sequence ID" value="KAI3778718.1"/>
    <property type="molecule type" value="Genomic_DNA"/>
</dbReference>
<evidence type="ECO:0000313" key="2">
    <source>
        <dbReference type="Proteomes" id="UP001055811"/>
    </source>
</evidence>
<accession>A0ACB9G5J4</accession>